<dbReference type="AlphaFoldDB" id="X1NUW3"/>
<keyword evidence="1" id="KW-0812">Transmembrane</keyword>
<organism evidence="2">
    <name type="scientific">marine sediment metagenome</name>
    <dbReference type="NCBI Taxonomy" id="412755"/>
    <lineage>
        <taxon>unclassified sequences</taxon>
        <taxon>metagenomes</taxon>
        <taxon>ecological metagenomes</taxon>
    </lineage>
</organism>
<accession>X1NUW3</accession>
<comment type="caution">
    <text evidence="2">The sequence shown here is derived from an EMBL/GenBank/DDBJ whole genome shotgun (WGS) entry which is preliminary data.</text>
</comment>
<protein>
    <submittedName>
        <fullName evidence="2">Uncharacterized protein</fullName>
    </submittedName>
</protein>
<gene>
    <name evidence="2" type="ORF">S06H3_57497</name>
</gene>
<evidence type="ECO:0000313" key="2">
    <source>
        <dbReference type="EMBL" id="GAI47847.1"/>
    </source>
</evidence>
<name>X1NUW3_9ZZZZ</name>
<feature type="transmembrane region" description="Helical" evidence="1">
    <location>
        <begin position="12"/>
        <end position="33"/>
    </location>
</feature>
<dbReference type="EMBL" id="BARV01037118">
    <property type="protein sequence ID" value="GAI47847.1"/>
    <property type="molecule type" value="Genomic_DNA"/>
</dbReference>
<reference evidence="2" key="1">
    <citation type="journal article" date="2014" name="Front. Microbiol.">
        <title>High frequency of phylogenetically diverse reductive dehalogenase-homologous genes in deep subseafloor sedimentary metagenomes.</title>
        <authorList>
            <person name="Kawai M."/>
            <person name="Futagami T."/>
            <person name="Toyoda A."/>
            <person name="Takaki Y."/>
            <person name="Nishi S."/>
            <person name="Hori S."/>
            <person name="Arai W."/>
            <person name="Tsubouchi T."/>
            <person name="Morono Y."/>
            <person name="Uchiyama I."/>
            <person name="Ito T."/>
            <person name="Fujiyama A."/>
            <person name="Inagaki F."/>
            <person name="Takami H."/>
        </authorList>
    </citation>
    <scope>NUCLEOTIDE SEQUENCE</scope>
    <source>
        <strain evidence="2">Expedition CK06-06</strain>
    </source>
</reference>
<feature type="non-terminal residue" evidence="2">
    <location>
        <position position="56"/>
    </location>
</feature>
<keyword evidence="1" id="KW-1133">Transmembrane helix</keyword>
<keyword evidence="1" id="KW-0472">Membrane</keyword>
<proteinExistence type="predicted"/>
<evidence type="ECO:0000256" key="1">
    <source>
        <dbReference type="SAM" id="Phobius"/>
    </source>
</evidence>
<sequence>MKRFLRKSWHGIPIGIIATVLIGTAVVAVSIYLTTVLTITQEIKEPYVPPEKDYGS</sequence>